<organism evidence="1 2">
    <name type="scientific">Fodinibius sediminis</name>
    <dbReference type="NCBI Taxonomy" id="1214077"/>
    <lineage>
        <taxon>Bacteria</taxon>
        <taxon>Pseudomonadati</taxon>
        <taxon>Balneolota</taxon>
        <taxon>Balneolia</taxon>
        <taxon>Balneolales</taxon>
        <taxon>Balneolaceae</taxon>
        <taxon>Fodinibius</taxon>
    </lineage>
</organism>
<evidence type="ECO:0000313" key="2">
    <source>
        <dbReference type="Proteomes" id="UP000317593"/>
    </source>
</evidence>
<sequence>MRYLAALDYAHLDNGVFLTSLARSLSQQQNNRDLRSIIVHTDSAYTDRIIQTGVMREEATVRSLKDLNKRLVALFADQGVSTIGLNPYRRNFITLRDDQLALDHSFLERLPTEPVLLFSTLVQDLTRGQQVGIALPRMLRFLEDELKPDEVFFFTKSDESEVLTSTDHPDTMQWSTMDSSFREKQIPDELTSFDRPVRLSTARDFHHLPKTDHTILIK</sequence>
<protein>
    <submittedName>
        <fullName evidence="1">Uncharacterized protein</fullName>
    </submittedName>
</protein>
<gene>
    <name evidence="1" type="ORF">SAMN06265218_10849</name>
</gene>
<dbReference type="OrthoDB" id="1524272at2"/>
<dbReference type="EMBL" id="FXTH01000008">
    <property type="protein sequence ID" value="SMO64866.1"/>
    <property type="molecule type" value="Genomic_DNA"/>
</dbReference>
<accession>A0A521CZK1</accession>
<dbReference type="AlphaFoldDB" id="A0A521CZK1"/>
<dbReference type="RefSeq" id="WP_142714476.1">
    <property type="nucleotide sequence ID" value="NZ_FXTH01000008.1"/>
</dbReference>
<reference evidence="1 2" key="1">
    <citation type="submission" date="2017-05" db="EMBL/GenBank/DDBJ databases">
        <authorList>
            <person name="Varghese N."/>
            <person name="Submissions S."/>
        </authorList>
    </citation>
    <scope>NUCLEOTIDE SEQUENCE [LARGE SCALE GENOMIC DNA]</scope>
    <source>
        <strain evidence="1 2">DSM 21194</strain>
    </source>
</reference>
<dbReference type="Proteomes" id="UP000317593">
    <property type="component" value="Unassembled WGS sequence"/>
</dbReference>
<keyword evidence="2" id="KW-1185">Reference proteome</keyword>
<evidence type="ECO:0000313" key="1">
    <source>
        <dbReference type="EMBL" id="SMO64866.1"/>
    </source>
</evidence>
<name>A0A521CZK1_9BACT</name>
<proteinExistence type="predicted"/>